<name>A0A9P8VPC3_9HYPO</name>
<dbReference type="PANTHER" id="PTHR43976:SF16">
    <property type="entry name" value="SHORT-CHAIN DEHYDROGENASE_REDUCTASE FAMILY PROTEIN"/>
    <property type="match status" value="1"/>
</dbReference>
<proteinExistence type="inferred from homology"/>
<dbReference type="SUPFAM" id="SSF51735">
    <property type="entry name" value="NAD(P)-binding Rossmann-fold domains"/>
    <property type="match status" value="1"/>
</dbReference>
<protein>
    <submittedName>
        <fullName evidence="4">Short-chain dehydrogenase</fullName>
    </submittedName>
</protein>
<evidence type="ECO:0000256" key="3">
    <source>
        <dbReference type="RuleBase" id="RU000363"/>
    </source>
</evidence>
<dbReference type="PRINTS" id="PR00081">
    <property type="entry name" value="GDHRDH"/>
</dbReference>
<dbReference type="InterPro" id="IPR051911">
    <property type="entry name" value="SDR_oxidoreductase"/>
</dbReference>
<dbReference type="PRINTS" id="PR00080">
    <property type="entry name" value="SDRFAMILY"/>
</dbReference>
<comment type="similarity">
    <text evidence="1 3">Belongs to the short-chain dehydrogenases/reductases (SDR) family.</text>
</comment>
<dbReference type="OrthoDB" id="1274115at2759"/>
<keyword evidence="2" id="KW-0560">Oxidoreductase</keyword>
<evidence type="ECO:0000256" key="1">
    <source>
        <dbReference type="ARBA" id="ARBA00006484"/>
    </source>
</evidence>
<dbReference type="Proteomes" id="UP000777438">
    <property type="component" value="Unassembled WGS sequence"/>
</dbReference>
<dbReference type="AlphaFoldDB" id="A0A9P8VPC3"/>
<keyword evidence="5" id="KW-1185">Reference proteome</keyword>
<evidence type="ECO:0000313" key="5">
    <source>
        <dbReference type="Proteomes" id="UP000777438"/>
    </source>
</evidence>
<dbReference type="InterPro" id="IPR036291">
    <property type="entry name" value="NAD(P)-bd_dom_sf"/>
</dbReference>
<dbReference type="Gene3D" id="3.40.50.720">
    <property type="entry name" value="NAD(P)-binding Rossmann-like Domain"/>
    <property type="match status" value="1"/>
</dbReference>
<dbReference type="PANTHER" id="PTHR43976">
    <property type="entry name" value="SHORT CHAIN DEHYDROGENASE"/>
    <property type="match status" value="1"/>
</dbReference>
<dbReference type="EMBL" id="JAGPYM010000103">
    <property type="protein sequence ID" value="KAH6867409.1"/>
    <property type="molecule type" value="Genomic_DNA"/>
</dbReference>
<dbReference type="GO" id="GO:0016491">
    <property type="term" value="F:oxidoreductase activity"/>
    <property type="evidence" value="ECO:0007669"/>
    <property type="project" value="UniProtKB-KW"/>
</dbReference>
<evidence type="ECO:0000313" key="4">
    <source>
        <dbReference type="EMBL" id="KAH6867409.1"/>
    </source>
</evidence>
<evidence type="ECO:0000256" key="2">
    <source>
        <dbReference type="ARBA" id="ARBA00023002"/>
    </source>
</evidence>
<accession>A0A9P8VPC3</accession>
<gene>
    <name evidence="4" type="ORF">B0T10DRAFT_502403</name>
</gene>
<dbReference type="CDD" id="cd05374">
    <property type="entry name" value="17beta-HSD-like_SDR_c"/>
    <property type="match status" value="1"/>
</dbReference>
<dbReference type="Pfam" id="PF00106">
    <property type="entry name" value="adh_short"/>
    <property type="match status" value="1"/>
</dbReference>
<dbReference type="InterPro" id="IPR002347">
    <property type="entry name" value="SDR_fam"/>
</dbReference>
<organism evidence="4 5">
    <name type="scientific">Thelonectria olida</name>
    <dbReference type="NCBI Taxonomy" id="1576542"/>
    <lineage>
        <taxon>Eukaryota</taxon>
        <taxon>Fungi</taxon>
        <taxon>Dikarya</taxon>
        <taxon>Ascomycota</taxon>
        <taxon>Pezizomycotina</taxon>
        <taxon>Sordariomycetes</taxon>
        <taxon>Hypocreomycetidae</taxon>
        <taxon>Hypocreales</taxon>
        <taxon>Nectriaceae</taxon>
        <taxon>Thelonectria</taxon>
    </lineage>
</organism>
<reference evidence="4 5" key="1">
    <citation type="journal article" date="2021" name="Nat. Commun.">
        <title>Genetic determinants of endophytism in the Arabidopsis root mycobiome.</title>
        <authorList>
            <person name="Mesny F."/>
            <person name="Miyauchi S."/>
            <person name="Thiergart T."/>
            <person name="Pickel B."/>
            <person name="Atanasova L."/>
            <person name="Karlsson M."/>
            <person name="Huettel B."/>
            <person name="Barry K.W."/>
            <person name="Haridas S."/>
            <person name="Chen C."/>
            <person name="Bauer D."/>
            <person name="Andreopoulos W."/>
            <person name="Pangilinan J."/>
            <person name="LaButti K."/>
            <person name="Riley R."/>
            <person name="Lipzen A."/>
            <person name="Clum A."/>
            <person name="Drula E."/>
            <person name="Henrissat B."/>
            <person name="Kohler A."/>
            <person name="Grigoriev I.V."/>
            <person name="Martin F.M."/>
            <person name="Hacquard S."/>
        </authorList>
    </citation>
    <scope>NUCLEOTIDE SEQUENCE [LARGE SCALE GENOMIC DNA]</scope>
    <source>
        <strain evidence="4 5">MPI-CAGE-CH-0241</strain>
    </source>
</reference>
<sequence length="299" mass="31936">MAASNSYNLPSHAVWFITGCSSGIGQALSILVAQHKTNRLVATARNTSALAYLPDTPNVLKLTLDVTSQDSVDAAITATLQLWGRIDVVVNNAGFNIQGDAEAIPDAEARRLVETNFWGTVMVTRHAVRVMREENPRGANGTGGGVIMNVTSMGGRIGFPGNSFYHASKFAVEGFIESVSKEVRPEWNIHFCLIEPGGVKTNYATSMKTVPPLPAYAAPDTPARMLEAYVANPESSKAWAEASAVAETMFGVVSGGQDIPLRVPLGSDSWSVLKAQQEQAGKDLEKVKELSLSVSKANM</sequence>
<comment type="caution">
    <text evidence="4">The sequence shown here is derived from an EMBL/GenBank/DDBJ whole genome shotgun (WGS) entry which is preliminary data.</text>
</comment>